<accession>A0A8T2MSI5</accession>
<organism evidence="2 3">
    <name type="scientific">Albula glossodonta</name>
    <name type="common">roundjaw bonefish</name>
    <dbReference type="NCBI Taxonomy" id="121402"/>
    <lineage>
        <taxon>Eukaryota</taxon>
        <taxon>Metazoa</taxon>
        <taxon>Chordata</taxon>
        <taxon>Craniata</taxon>
        <taxon>Vertebrata</taxon>
        <taxon>Euteleostomi</taxon>
        <taxon>Actinopterygii</taxon>
        <taxon>Neopterygii</taxon>
        <taxon>Teleostei</taxon>
        <taxon>Albuliformes</taxon>
        <taxon>Albulidae</taxon>
        <taxon>Albula</taxon>
    </lineage>
</organism>
<feature type="transmembrane region" description="Helical" evidence="1">
    <location>
        <begin position="12"/>
        <end position="29"/>
    </location>
</feature>
<sequence>MGGGSRTLGSLSIAALSGQTSCYFFFLLFSHLSHILMRFPDTSWRGLSTLLPLGGGETPLSLFGKECVGGPSFGEVATELGRWSKRVFLRVELLVTGGHYGSTGVELERGLEGIGCSVPNGGGVGMTVDPERVYRAHVFSAASLSTASQRVMKACPCCAS</sequence>
<proteinExistence type="predicted"/>
<reference evidence="2" key="1">
    <citation type="thesis" date="2021" institute="BYU ScholarsArchive" country="Provo, UT, USA">
        <title>Applications of and Algorithms for Genome Assembly and Genomic Analyses with an Emphasis on Marine Teleosts.</title>
        <authorList>
            <person name="Pickett B.D."/>
        </authorList>
    </citation>
    <scope>NUCLEOTIDE SEQUENCE</scope>
    <source>
        <strain evidence="2">HI-2016</strain>
    </source>
</reference>
<evidence type="ECO:0000313" key="2">
    <source>
        <dbReference type="EMBL" id="KAG9330140.1"/>
    </source>
</evidence>
<keyword evidence="1" id="KW-0472">Membrane</keyword>
<dbReference type="Proteomes" id="UP000824540">
    <property type="component" value="Unassembled WGS sequence"/>
</dbReference>
<protein>
    <submittedName>
        <fullName evidence="2">Uncharacterized protein</fullName>
    </submittedName>
</protein>
<keyword evidence="1" id="KW-1133">Transmembrane helix</keyword>
<evidence type="ECO:0000313" key="3">
    <source>
        <dbReference type="Proteomes" id="UP000824540"/>
    </source>
</evidence>
<name>A0A8T2MSI5_9TELE</name>
<gene>
    <name evidence="2" type="ORF">JZ751_027175</name>
</gene>
<comment type="caution">
    <text evidence="2">The sequence shown here is derived from an EMBL/GenBank/DDBJ whole genome shotgun (WGS) entry which is preliminary data.</text>
</comment>
<keyword evidence="3" id="KW-1185">Reference proteome</keyword>
<dbReference type="EMBL" id="JAFBMS010000739">
    <property type="protein sequence ID" value="KAG9330140.1"/>
    <property type="molecule type" value="Genomic_DNA"/>
</dbReference>
<dbReference type="AlphaFoldDB" id="A0A8T2MSI5"/>
<evidence type="ECO:0000256" key="1">
    <source>
        <dbReference type="SAM" id="Phobius"/>
    </source>
</evidence>
<keyword evidence="1" id="KW-0812">Transmembrane</keyword>